<name>A0A7C9TBI7_9PROT</name>
<sequence length="76" mass="8034">MLHLYGYSMCISHSSPDIGYVNGIYNLLVVIFHCVGGGELPGANAKAMKALTVQFDERLPCGKAIVSVSVTGHQGP</sequence>
<organism evidence="1 2">
    <name type="scientific">Sulfuriferula multivorans</name>
    <dbReference type="NCBI Taxonomy" id="1559896"/>
    <lineage>
        <taxon>Bacteria</taxon>
        <taxon>Pseudomonadati</taxon>
        <taxon>Pseudomonadota</taxon>
        <taxon>Betaproteobacteria</taxon>
        <taxon>Nitrosomonadales</taxon>
        <taxon>Sulfuricellaceae</taxon>
        <taxon>Sulfuriferula</taxon>
    </lineage>
</organism>
<accession>A0A7C9TBI7</accession>
<proteinExistence type="predicted"/>
<comment type="caution">
    <text evidence="1">The sequence shown here is derived from an EMBL/GenBank/DDBJ whole genome shotgun (WGS) entry which is preliminary data.</text>
</comment>
<evidence type="ECO:0000313" key="1">
    <source>
        <dbReference type="EMBL" id="NDP49503.1"/>
    </source>
</evidence>
<gene>
    <name evidence="1" type="ORF">GZ085_14165</name>
</gene>
<reference evidence="1 2" key="1">
    <citation type="submission" date="2019-09" db="EMBL/GenBank/DDBJ databases">
        <title>H2 Metabolism Revealed by Metagenomic Analysis in Subglacial Sediment of East Antarctica.</title>
        <authorList>
            <person name="Yang Z."/>
            <person name="Zhang Y."/>
            <person name="Lv Y."/>
            <person name="Yan W."/>
            <person name="Xiao X."/>
            <person name="Sun B."/>
            <person name="Ma H."/>
        </authorList>
    </citation>
    <scope>NUCLEOTIDE SEQUENCE [LARGE SCALE GENOMIC DNA]</scope>
    <source>
        <strain evidence="1">Bin2_2</strain>
    </source>
</reference>
<dbReference type="EMBL" id="JAAFGW010000288">
    <property type="protein sequence ID" value="NDP49503.1"/>
    <property type="molecule type" value="Genomic_DNA"/>
</dbReference>
<dbReference type="Proteomes" id="UP000483432">
    <property type="component" value="Unassembled WGS sequence"/>
</dbReference>
<dbReference type="AlphaFoldDB" id="A0A7C9TBI7"/>
<protein>
    <submittedName>
        <fullName evidence="1">Uncharacterized protein</fullName>
    </submittedName>
</protein>
<evidence type="ECO:0000313" key="2">
    <source>
        <dbReference type="Proteomes" id="UP000483432"/>
    </source>
</evidence>